<gene>
    <name evidence="1" type="ORF">CWATWH0401_2143</name>
</gene>
<proteinExistence type="predicted"/>
<reference evidence="1 2" key="1">
    <citation type="submission" date="2013-01" db="EMBL/GenBank/DDBJ databases">
        <authorList>
            <person name="Bench S."/>
        </authorList>
    </citation>
    <scope>NUCLEOTIDE SEQUENCE [LARGE SCALE GENOMIC DNA]</scope>
    <source>
        <strain evidence="1 2">WH 0401</strain>
    </source>
</reference>
<comment type="caution">
    <text evidence="1">The sequence shown here is derived from an EMBL/GenBank/DDBJ whole genome shotgun (WGS) entry which is preliminary data.</text>
</comment>
<evidence type="ECO:0000313" key="2">
    <source>
        <dbReference type="Proteomes" id="UP000018198"/>
    </source>
</evidence>
<dbReference type="Proteomes" id="UP000018198">
    <property type="component" value="Unassembled WGS sequence"/>
</dbReference>
<evidence type="ECO:0000313" key="1">
    <source>
        <dbReference type="EMBL" id="CCQ61680.1"/>
    </source>
</evidence>
<accession>T2J927</accession>
<sequence length="47" mass="5062">MLGVRSSEFGVRSSEFGGAILGVHIESEKPYKQIAKSTVAKLNLKVV</sequence>
<name>T2J927_CROWT</name>
<dbReference type="AlphaFoldDB" id="T2J927"/>
<organism evidence="1 2">
    <name type="scientific">Crocosphaera watsonii WH 0401</name>
    <dbReference type="NCBI Taxonomy" id="555881"/>
    <lineage>
        <taxon>Bacteria</taxon>
        <taxon>Bacillati</taxon>
        <taxon>Cyanobacteriota</taxon>
        <taxon>Cyanophyceae</taxon>
        <taxon>Oscillatoriophycideae</taxon>
        <taxon>Chroococcales</taxon>
        <taxon>Aphanothecaceae</taxon>
        <taxon>Crocosphaera</taxon>
    </lineage>
</organism>
<reference evidence="1 2" key="2">
    <citation type="submission" date="2013-09" db="EMBL/GenBank/DDBJ databases">
        <title>Whole genome comparison of six Crocosphaera watsonii strains with differing phenotypes.</title>
        <authorList>
            <person name="Bench S.R."/>
            <person name="Heller P."/>
            <person name="Frank I."/>
            <person name="Arciniega M."/>
            <person name="Shilova I.N."/>
            <person name="Zehr J.P."/>
        </authorList>
    </citation>
    <scope>NUCLEOTIDE SEQUENCE [LARGE SCALE GENOMIC DNA]</scope>
    <source>
        <strain evidence="1 2">WH 0401</strain>
    </source>
</reference>
<protein>
    <submittedName>
        <fullName evidence="1">Uncharacterized protein</fullName>
    </submittedName>
</protein>
<dbReference type="EMBL" id="CAQM01000378">
    <property type="protein sequence ID" value="CCQ61680.1"/>
    <property type="molecule type" value="Genomic_DNA"/>
</dbReference>